<keyword evidence="2" id="KW-1185">Reference proteome</keyword>
<dbReference type="RefSeq" id="WP_102242642.1">
    <property type="nucleotide sequence ID" value="NZ_CP025704.1"/>
</dbReference>
<dbReference type="KEGG" id="bsto:C0V70_04315"/>
<gene>
    <name evidence="1" type="ORF">C0V70_04315</name>
</gene>
<name>A0A2K9NPB6_BACTC</name>
<accession>A0A2K9NPB6</accession>
<evidence type="ECO:0000313" key="2">
    <source>
        <dbReference type="Proteomes" id="UP000235584"/>
    </source>
</evidence>
<proteinExistence type="predicted"/>
<organism evidence="1 2">
    <name type="scientific">Bacteriovorax stolpii</name>
    <name type="common">Bdellovibrio stolpii</name>
    <dbReference type="NCBI Taxonomy" id="960"/>
    <lineage>
        <taxon>Bacteria</taxon>
        <taxon>Pseudomonadati</taxon>
        <taxon>Bdellovibrionota</taxon>
        <taxon>Bacteriovoracia</taxon>
        <taxon>Bacteriovoracales</taxon>
        <taxon>Bacteriovoracaceae</taxon>
        <taxon>Bacteriovorax</taxon>
    </lineage>
</organism>
<sequence>MTFKAITKLLGALIIIIAIIFYRYGRSRYEKLGETTFLKNKMVEIKIITRHEYLPLHYSGDAYSIACKSDQTSNFKEQKSIFVEEGWSTIPSLAFKCDVADSIKCDHQKLSEKAKKYINAFENSTVTSVTEDGVYVSFNGCQSFVHWNTSLINNESPNLKIFISNIQASDKGTISFSITPKTLKNDSVLYVESLDFGKTWKTKTVKTEF</sequence>
<evidence type="ECO:0000313" key="1">
    <source>
        <dbReference type="EMBL" id="AUN97347.1"/>
    </source>
</evidence>
<dbReference type="AlphaFoldDB" id="A0A2K9NPB6"/>
<dbReference type="Proteomes" id="UP000235584">
    <property type="component" value="Chromosome"/>
</dbReference>
<dbReference type="EMBL" id="CP025704">
    <property type="protein sequence ID" value="AUN97347.1"/>
    <property type="molecule type" value="Genomic_DNA"/>
</dbReference>
<protein>
    <submittedName>
        <fullName evidence="1">Uncharacterized protein</fullName>
    </submittedName>
</protein>
<reference evidence="1 2" key="1">
    <citation type="submission" date="2018-01" db="EMBL/GenBank/DDBJ databases">
        <title>Complete genome sequence of Bacteriovorax stolpii DSM12778.</title>
        <authorList>
            <person name="Tang B."/>
            <person name="Chang J."/>
        </authorList>
    </citation>
    <scope>NUCLEOTIDE SEQUENCE [LARGE SCALE GENOMIC DNA]</scope>
    <source>
        <strain evidence="1 2">DSM 12778</strain>
    </source>
</reference>